<keyword evidence="4" id="KW-1185">Reference proteome</keyword>
<reference evidence="2" key="3">
    <citation type="submission" date="2023-02" db="EMBL/GenBank/DDBJ databases">
        <authorList>
            <person name="Sun Q."/>
            <person name="Mori K."/>
        </authorList>
    </citation>
    <scope>NUCLEOTIDE SEQUENCE</scope>
    <source>
        <strain evidence="2">NBRC 112299</strain>
    </source>
</reference>
<dbReference type="EMBL" id="BSUN01000002">
    <property type="protein sequence ID" value="GMA37810.1"/>
    <property type="molecule type" value="Genomic_DNA"/>
</dbReference>
<gene>
    <name evidence="1" type="ORF">GCM10025876_40140</name>
    <name evidence="2" type="ORF">GCM10025876_40740</name>
    <name evidence="3" type="ORF">GCM10025876_41290</name>
</gene>
<organism evidence="2 4">
    <name type="scientific">Demequina litorisediminis</name>
    <dbReference type="NCBI Taxonomy" id="1849022"/>
    <lineage>
        <taxon>Bacteria</taxon>
        <taxon>Bacillati</taxon>
        <taxon>Actinomycetota</taxon>
        <taxon>Actinomycetes</taxon>
        <taxon>Micrococcales</taxon>
        <taxon>Demequinaceae</taxon>
        <taxon>Demequina</taxon>
    </lineage>
</organism>
<dbReference type="RefSeq" id="WP_284329525.1">
    <property type="nucleotide sequence ID" value="NZ_BSUN01000002.1"/>
</dbReference>
<protein>
    <submittedName>
        <fullName evidence="2">Uncharacterized protein</fullName>
    </submittedName>
</protein>
<dbReference type="EMBL" id="BSUN01000003">
    <property type="protein sequence ID" value="GMA37925.1"/>
    <property type="molecule type" value="Genomic_DNA"/>
</dbReference>
<sequence length="143" mass="15261">MRILVAKWPTVTAQVNDNARAVVWTSTAAENLKAYNLERTRAGVLTRTVQVAIQLGRAVALNVTDPDGEWHLAVTPAGIVVEHTLGEPYVDVDDDLMPVKGPCRQCNTPCAITAASCSTCRVEAPTSAAEGLQLLNPSAWSHA</sequence>
<evidence type="ECO:0000313" key="2">
    <source>
        <dbReference type="EMBL" id="GMA37870.1"/>
    </source>
</evidence>
<dbReference type="EMBL" id="BSUN01000002">
    <property type="protein sequence ID" value="GMA37870.1"/>
    <property type="molecule type" value="Genomic_DNA"/>
</dbReference>
<reference evidence="2" key="1">
    <citation type="journal article" date="2014" name="Int. J. Syst. Evol. Microbiol.">
        <title>Complete genome of a new Firmicutes species belonging to the dominant human colonic microbiota ('Ruminococcus bicirculans') reveals two chromosomes and a selective capacity to utilize plant glucans.</title>
        <authorList>
            <consortium name="NISC Comparative Sequencing Program"/>
            <person name="Wegmann U."/>
            <person name="Louis P."/>
            <person name="Goesmann A."/>
            <person name="Henrissat B."/>
            <person name="Duncan S.H."/>
            <person name="Flint H.J."/>
        </authorList>
    </citation>
    <scope>NUCLEOTIDE SEQUENCE</scope>
    <source>
        <strain evidence="2">NBRC 112299</strain>
    </source>
</reference>
<evidence type="ECO:0000313" key="3">
    <source>
        <dbReference type="EMBL" id="GMA37925.1"/>
    </source>
</evidence>
<proteinExistence type="predicted"/>
<dbReference type="Proteomes" id="UP001157125">
    <property type="component" value="Unassembled WGS sequence"/>
</dbReference>
<comment type="caution">
    <text evidence="2">The sequence shown here is derived from an EMBL/GenBank/DDBJ whole genome shotgun (WGS) entry which is preliminary data.</text>
</comment>
<accession>A0ABQ6IIX7</accession>
<reference evidence="4" key="2">
    <citation type="journal article" date="2019" name="Int. J. Syst. Evol. Microbiol.">
        <title>The Global Catalogue of Microorganisms (GCM) 10K type strain sequencing project: providing services to taxonomists for standard genome sequencing and annotation.</title>
        <authorList>
            <consortium name="The Broad Institute Genomics Platform"/>
            <consortium name="The Broad Institute Genome Sequencing Center for Infectious Disease"/>
            <person name="Wu L."/>
            <person name="Ma J."/>
        </authorList>
    </citation>
    <scope>NUCLEOTIDE SEQUENCE [LARGE SCALE GENOMIC DNA]</scope>
    <source>
        <strain evidence="4">NBRC 112299</strain>
    </source>
</reference>
<evidence type="ECO:0000313" key="4">
    <source>
        <dbReference type="Proteomes" id="UP001157125"/>
    </source>
</evidence>
<evidence type="ECO:0000313" key="1">
    <source>
        <dbReference type="EMBL" id="GMA37810.1"/>
    </source>
</evidence>
<name>A0ABQ6IIX7_9MICO</name>